<dbReference type="RefSeq" id="WP_013300258.1">
    <property type="nucleotide sequence ID" value="NC_014414.1"/>
</dbReference>
<dbReference type="KEGG" id="pbr:PB2503_06067"/>
<dbReference type="eggNOG" id="COG0583">
    <property type="taxonomic scope" value="Bacteria"/>
</dbReference>
<dbReference type="GO" id="GO:0043565">
    <property type="term" value="F:sequence-specific DNA binding"/>
    <property type="evidence" value="ECO:0007669"/>
    <property type="project" value="TreeGrafter"/>
</dbReference>
<dbReference type="GO" id="GO:0003700">
    <property type="term" value="F:DNA-binding transcription factor activity"/>
    <property type="evidence" value="ECO:0007669"/>
    <property type="project" value="InterPro"/>
</dbReference>
<dbReference type="PROSITE" id="PS50931">
    <property type="entry name" value="HTH_LYSR"/>
    <property type="match status" value="1"/>
</dbReference>
<gene>
    <name evidence="6" type="ordered locus">PB2503_06067</name>
</gene>
<sequence length="300" mass="33267">MLENIPSLQALRAFVSVAELGGVRSAARELHVSEAALSQHLRRLEERLGKRLFEKTGRGLRLTELGRRYLQMLSEPLAEISRATELVSDSRSVKPISVTLAPTLATLWLIPQLAQLEADLPGVDIKIISSTALLDLGRHDIDIAIRQLPNHALTPDTEVLFPEAAFPVCTPALLDRVECSDGSAELVQKARLLHNASHPKEWADWSAAIGGIDKLSSNHHWMEDSAMVLEAAAHSYGVAIGRRPLVDNYLATKRLIAPFGTDYPTNWSYVLIRGQAGAKPDRTDRLIVWFRRQVKTRNSQ</sequence>
<keyword evidence="2" id="KW-0805">Transcription regulation</keyword>
<dbReference type="PANTHER" id="PTHR30537:SF79">
    <property type="entry name" value="TRANSCRIPTIONAL REGULATOR-RELATED"/>
    <property type="match status" value="1"/>
</dbReference>
<reference evidence="7" key="1">
    <citation type="submission" date="2010-08" db="EMBL/GenBank/DDBJ databases">
        <title>Genome sequence of Parvularcula bermudensis HTCC2503.</title>
        <authorList>
            <person name="Kang D.-M."/>
            <person name="Oh H.-M."/>
            <person name="Cho J.-C."/>
        </authorList>
    </citation>
    <scope>NUCLEOTIDE SEQUENCE [LARGE SCALE GENOMIC DNA]</scope>
    <source>
        <strain evidence="7">ATCC BAA-594 / HTCC2503 / KCTC 12087</strain>
    </source>
</reference>
<evidence type="ECO:0000256" key="4">
    <source>
        <dbReference type="ARBA" id="ARBA00023163"/>
    </source>
</evidence>
<dbReference type="InterPro" id="IPR036388">
    <property type="entry name" value="WH-like_DNA-bd_sf"/>
</dbReference>
<dbReference type="OrthoDB" id="9813056at2"/>
<dbReference type="PANTHER" id="PTHR30537">
    <property type="entry name" value="HTH-TYPE TRANSCRIPTIONAL REGULATOR"/>
    <property type="match status" value="1"/>
</dbReference>
<dbReference type="AlphaFoldDB" id="E0THI8"/>
<dbReference type="SUPFAM" id="SSF53850">
    <property type="entry name" value="Periplasmic binding protein-like II"/>
    <property type="match status" value="1"/>
</dbReference>
<evidence type="ECO:0000256" key="2">
    <source>
        <dbReference type="ARBA" id="ARBA00023015"/>
    </source>
</evidence>
<comment type="similarity">
    <text evidence="1">Belongs to the LysR transcriptional regulatory family.</text>
</comment>
<organism evidence="6 7">
    <name type="scientific">Parvularcula bermudensis (strain ATCC BAA-594 / HTCC2503 / KCTC 12087)</name>
    <dbReference type="NCBI Taxonomy" id="314260"/>
    <lineage>
        <taxon>Bacteria</taxon>
        <taxon>Pseudomonadati</taxon>
        <taxon>Pseudomonadota</taxon>
        <taxon>Alphaproteobacteria</taxon>
        <taxon>Parvularculales</taxon>
        <taxon>Parvularculaceae</taxon>
        <taxon>Parvularcula</taxon>
    </lineage>
</organism>
<dbReference type="EMBL" id="CP002156">
    <property type="protein sequence ID" value="ADM09284.1"/>
    <property type="molecule type" value="Genomic_DNA"/>
</dbReference>
<evidence type="ECO:0000259" key="5">
    <source>
        <dbReference type="PROSITE" id="PS50931"/>
    </source>
</evidence>
<dbReference type="FunFam" id="1.10.10.10:FF:000001">
    <property type="entry name" value="LysR family transcriptional regulator"/>
    <property type="match status" value="1"/>
</dbReference>
<reference evidence="6 7" key="2">
    <citation type="journal article" date="2011" name="J. Bacteriol.">
        <title>Complete genome sequence of strain HTCC2503T of Parvularcula bermudensis, the type species of the order "Parvularculales" in the class Alphaproteobacteria.</title>
        <authorList>
            <person name="Oh H.M."/>
            <person name="Kang I."/>
            <person name="Vergin K.L."/>
            <person name="Kang D."/>
            <person name="Rhee K.H."/>
            <person name="Giovannoni S.J."/>
            <person name="Cho J.C."/>
        </authorList>
    </citation>
    <scope>NUCLEOTIDE SEQUENCE [LARGE SCALE GENOMIC DNA]</scope>
    <source>
        <strain evidence="7">ATCC BAA-594 / HTCC2503 / KCTC 12087</strain>
    </source>
</reference>
<dbReference type="Pfam" id="PF03466">
    <property type="entry name" value="LysR_substrate"/>
    <property type="match status" value="1"/>
</dbReference>
<dbReference type="Pfam" id="PF00126">
    <property type="entry name" value="HTH_1"/>
    <property type="match status" value="1"/>
</dbReference>
<evidence type="ECO:0000256" key="3">
    <source>
        <dbReference type="ARBA" id="ARBA00023125"/>
    </source>
</evidence>
<feature type="domain" description="HTH lysR-type" evidence="5">
    <location>
        <begin position="6"/>
        <end position="63"/>
    </location>
</feature>
<dbReference type="PRINTS" id="PR00039">
    <property type="entry name" value="HTHLYSR"/>
</dbReference>
<evidence type="ECO:0000256" key="1">
    <source>
        <dbReference type="ARBA" id="ARBA00009437"/>
    </source>
</evidence>
<dbReference type="GO" id="GO:0006351">
    <property type="term" value="P:DNA-templated transcription"/>
    <property type="evidence" value="ECO:0007669"/>
    <property type="project" value="TreeGrafter"/>
</dbReference>
<dbReference type="Gene3D" id="3.40.190.10">
    <property type="entry name" value="Periplasmic binding protein-like II"/>
    <property type="match status" value="2"/>
</dbReference>
<dbReference type="SUPFAM" id="SSF46785">
    <property type="entry name" value="Winged helix' DNA-binding domain"/>
    <property type="match status" value="1"/>
</dbReference>
<name>E0THI8_PARBH</name>
<protein>
    <submittedName>
        <fullName evidence="6">Transcriptional regulator, LysR family protein</fullName>
    </submittedName>
</protein>
<keyword evidence="4" id="KW-0804">Transcription</keyword>
<dbReference type="InterPro" id="IPR058163">
    <property type="entry name" value="LysR-type_TF_proteobact-type"/>
</dbReference>
<keyword evidence="3" id="KW-0238">DNA-binding</keyword>
<dbReference type="InterPro" id="IPR036390">
    <property type="entry name" value="WH_DNA-bd_sf"/>
</dbReference>
<evidence type="ECO:0000313" key="6">
    <source>
        <dbReference type="EMBL" id="ADM09284.1"/>
    </source>
</evidence>
<dbReference type="Gene3D" id="1.10.10.10">
    <property type="entry name" value="Winged helix-like DNA-binding domain superfamily/Winged helix DNA-binding domain"/>
    <property type="match status" value="1"/>
</dbReference>
<evidence type="ECO:0000313" key="7">
    <source>
        <dbReference type="Proteomes" id="UP000001302"/>
    </source>
</evidence>
<dbReference type="InterPro" id="IPR000847">
    <property type="entry name" value="LysR_HTH_N"/>
</dbReference>
<dbReference type="InterPro" id="IPR005119">
    <property type="entry name" value="LysR_subst-bd"/>
</dbReference>
<dbReference type="HOGENOM" id="CLU_039613_37_0_5"/>
<proteinExistence type="inferred from homology"/>
<keyword evidence="7" id="KW-1185">Reference proteome</keyword>
<dbReference type="STRING" id="314260.PB2503_06067"/>
<accession>E0THI8</accession>
<dbReference type="Proteomes" id="UP000001302">
    <property type="component" value="Chromosome"/>
</dbReference>